<dbReference type="InterPro" id="IPR029058">
    <property type="entry name" value="AB_hydrolase_fold"/>
</dbReference>
<dbReference type="Pfam" id="PF00561">
    <property type="entry name" value="Abhydrolase_1"/>
    <property type="match status" value="1"/>
</dbReference>
<name>A0A1H1UPJ4_9MICO</name>
<organism evidence="4 5">
    <name type="scientific">Microbacterium paraoxydans</name>
    <dbReference type="NCBI Taxonomy" id="199592"/>
    <lineage>
        <taxon>Bacteria</taxon>
        <taxon>Bacillati</taxon>
        <taxon>Actinomycetota</taxon>
        <taxon>Actinomycetes</taxon>
        <taxon>Micrococcales</taxon>
        <taxon>Microbacteriaceae</taxon>
        <taxon>Microbacterium</taxon>
    </lineage>
</organism>
<reference evidence="4 5" key="1">
    <citation type="submission" date="2016-10" db="EMBL/GenBank/DDBJ databases">
        <authorList>
            <person name="de Groot N.N."/>
        </authorList>
    </citation>
    <scope>NUCLEOTIDE SEQUENCE [LARGE SCALE GENOMIC DNA]</scope>
    <source>
        <strain evidence="4 5">DSM 15019</strain>
    </source>
</reference>
<dbReference type="PANTHER" id="PTHR43798:SF33">
    <property type="entry name" value="HYDROLASE, PUTATIVE (AFU_ORTHOLOGUE AFUA_2G14860)-RELATED"/>
    <property type="match status" value="1"/>
</dbReference>
<accession>A0A1H1UPJ4</accession>
<dbReference type="Proteomes" id="UP000182126">
    <property type="component" value="Chromosome I"/>
</dbReference>
<dbReference type="GeneID" id="36300091"/>
<proteinExistence type="inferred from homology"/>
<dbReference type="PRINTS" id="PR00793">
    <property type="entry name" value="PROAMNOPTASE"/>
</dbReference>
<evidence type="ECO:0000313" key="4">
    <source>
        <dbReference type="EMBL" id="SDS74383.1"/>
    </source>
</evidence>
<evidence type="ECO:0000256" key="1">
    <source>
        <dbReference type="ARBA" id="ARBA00010088"/>
    </source>
</evidence>
<keyword evidence="2" id="KW-0378">Hydrolase</keyword>
<dbReference type="InterPro" id="IPR002410">
    <property type="entry name" value="Peptidase_S33"/>
</dbReference>
<dbReference type="InterPro" id="IPR000073">
    <property type="entry name" value="AB_hydrolase_1"/>
</dbReference>
<gene>
    <name evidence="4" type="ORF">SAMN04489809_2565</name>
</gene>
<evidence type="ECO:0000313" key="5">
    <source>
        <dbReference type="Proteomes" id="UP000182126"/>
    </source>
</evidence>
<dbReference type="SUPFAM" id="SSF53474">
    <property type="entry name" value="alpha/beta-Hydrolases"/>
    <property type="match status" value="1"/>
</dbReference>
<dbReference type="GO" id="GO:0004177">
    <property type="term" value="F:aminopeptidase activity"/>
    <property type="evidence" value="ECO:0007669"/>
    <property type="project" value="UniProtKB-EC"/>
</dbReference>
<dbReference type="PANTHER" id="PTHR43798">
    <property type="entry name" value="MONOACYLGLYCEROL LIPASE"/>
    <property type="match status" value="1"/>
</dbReference>
<evidence type="ECO:0000259" key="3">
    <source>
        <dbReference type="Pfam" id="PF00561"/>
    </source>
</evidence>
<evidence type="ECO:0000256" key="2">
    <source>
        <dbReference type="ARBA" id="ARBA00022801"/>
    </source>
</evidence>
<dbReference type="GO" id="GO:0016020">
    <property type="term" value="C:membrane"/>
    <property type="evidence" value="ECO:0007669"/>
    <property type="project" value="TreeGrafter"/>
</dbReference>
<dbReference type="InterPro" id="IPR050266">
    <property type="entry name" value="AB_hydrolase_sf"/>
</dbReference>
<dbReference type="GO" id="GO:0006508">
    <property type="term" value="P:proteolysis"/>
    <property type="evidence" value="ECO:0007669"/>
    <property type="project" value="InterPro"/>
</dbReference>
<protein>
    <submittedName>
        <fullName evidence="4">Pimeloyl-ACP methyl ester carboxylesterase</fullName>
    </submittedName>
</protein>
<dbReference type="RefSeq" id="WP_083371006.1">
    <property type="nucleotide sequence ID" value="NZ_LT629770.1"/>
</dbReference>
<dbReference type="Gene3D" id="3.40.50.1820">
    <property type="entry name" value="alpha/beta hydrolase"/>
    <property type="match status" value="1"/>
</dbReference>
<dbReference type="eggNOG" id="COG2267">
    <property type="taxonomic scope" value="Bacteria"/>
</dbReference>
<dbReference type="EMBL" id="LT629770">
    <property type="protein sequence ID" value="SDS74383.1"/>
    <property type="molecule type" value="Genomic_DNA"/>
</dbReference>
<feature type="domain" description="AB hydrolase-1" evidence="3">
    <location>
        <begin position="47"/>
        <end position="286"/>
    </location>
</feature>
<comment type="similarity">
    <text evidence="1">Belongs to the peptidase S33 family.</text>
</comment>
<dbReference type="AlphaFoldDB" id="A0A1H1UPJ4"/>
<sequence length="351" mass="38384">MSDDLGRAVIADLCRIPNPESIDRTAYVDLGGVPQFVSIRGRSTRNPVLVVCHGGPALPSLPSSWVWQRGVEDYFTVVNYDQRASGKSAGSVSEDMDLSVDRYVDDLAELIAWLQGELGVQKVGVLGHSWGTVLGLTLARRRPDLLWAYIGVGQVISGPENEEESFRHAMRSAVADRNEQAVSELQALGEYPGEEPLTVERIVTCRRWAQYYGGLSAYRSDFAYFTESQELSPYYTDADLGLIGVGQRATMPAVLPALFGFDARDQTAFEVPMLQFLGRHDWTTPTGPVARWLETVTAPATHVVWFENSAHLCMFEEPGKFLVSLVAHALPHAVAAGNARADGSTDSLVPA</sequence>